<sequence length="134" mass="15527">MKLFFGFLIFFNFLVDNIFCAISKNDDNDALLAKTSSYVSIDEERVLFNETYSGKEQQKAAKSENPYIKEDITDSKKYLGNKDTESEDEQVGCFRCCWSKKKKPSKTKNKYKELDQGSFQTYRRASSFDDIDLG</sequence>
<dbReference type="VEuPathDB" id="MicrosporidiaDB:CWI36_0195p0030"/>
<gene>
    <name evidence="2" type="ORF">CWI39_1153p0010</name>
</gene>
<feature type="chain" id="PRO_5020407607" description="Fam-c protein" evidence="1">
    <location>
        <begin position="21"/>
        <end position="134"/>
    </location>
</feature>
<feature type="signal peptide" evidence="1">
    <location>
        <begin position="1"/>
        <end position="20"/>
    </location>
</feature>
<accession>A0A4Q9L5F2</accession>
<dbReference type="AlphaFoldDB" id="A0A4Q9L5F2"/>
<proteinExistence type="predicted"/>
<reference evidence="2 3" key="1">
    <citation type="submission" date="2017-12" db="EMBL/GenBank/DDBJ databases">
        <authorList>
            <person name="Pombert J.-F."/>
            <person name="Haag K.L."/>
            <person name="Ebert D."/>
        </authorList>
    </citation>
    <scope>NUCLEOTIDE SEQUENCE [LARGE SCALE GENOMIC DNA]</scope>
    <source>
        <strain evidence="2">IL-BN-2</strain>
    </source>
</reference>
<evidence type="ECO:0000313" key="3">
    <source>
        <dbReference type="Proteomes" id="UP000293045"/>
    </source>
</evidence>
<evidence type="ECO:0008006" key="4">
    <source>
        <dbReference type="Google" id="ProtNLM"/>
    </source>
</evidence>
<dbReference type="VEuPathDB" id="MicrosporidiaDB:CWI39_1153p0010"/>
<evidence type="ECO:0000256" key="1">
    <source>
        <dbReference type="SAM" id="SignalP"/>
    </source>
</evidence>
<dbReference type="Proteomes" id="UP000293045">
    <property type="component" value="Unassembled WGS sequence"/>
</dbReference>
<comment type="caution">
    <text evidence="2">The sequence shown here is derived from an EMBL/GenBank/DDBJ whole genome shotgun (WGS) entry which is preliminary data.</text>
</comment>
<keyword evidence="1" id="KW-0732">Signal</keyword>
<organism evidence="2 3">
    <name type="scientific">Hamiltosporidium magnivora</name>
    <dbReference type="NCBI Taxonomy" id="148818"/>
    <lineage>
        <taxon>Eukaryota</taxon>
        <taxon>Fungi</taxon>
        <taxon>Fungi incertae sedis</taxon>
        <taxon>Microsporidia</taxon>
        <taxon>Dubosqiidae</taxon>
        <taxon>Hamiltosporidium</taxon>
    </lineage>
</organism>
<protein>
    <recommendedName>
        <fullName evidence="4">Fam-c protein</fullName>
    </recommendedName>
</protein>
<dbReference type="EMBL" id="PIXR01001153">
    <property type="protein sequence ID" value="TBU02456.1"/>
    <property type="molecule type" value="Genomic_DNA"/>
</dbReference>
<name>A0A4Q9L5F2_9MICR</name>
<evidence type="ECO:0000313" key="2">
    <source>
        <dbReference type="EMBL" id="TBU02456.1"/>
    </source>
</evidence>